<dbReference type="GO" id="GO:0005524">
    <property type="term" value="F:ATP binding"/>
    <property type="evidence" value="ECO:0007669"/>
    <property type="project" value="UniProtKB-KW"/>
</dbReference>
<evidence type="ECO:0000256" key="3">
    <source>
        <dbReference type="ARBA" id="ARBA00022840"/>
    </source>
</evidence>
<dbReference type="InterPro" id="IPR006195">
    <property type="entry name" value="aa-tRNA-synth_II"/>
</dbReference>
<gene>
    <name evidence="5" type="ORF">A2Y99_02100</name>
</gene>
<organism evidence="5 6">
    <name type="scientific">Candidatus Gottesmanbacteria bacterium RBG_13_37_7</name>
    <dbReference type="NCBI Taxonomy" id="1798369"/>
    <lineage>
        <taxon>Bacteria</taxon>
        <taxon>Candidatus Gottesmaniibacteriota</taxon>
    </lineage>
</organism>
<keyword evidence="3" id="KW-0067">ATP-binding</keyword>
<dbReference type="SUPFAM" id="SSF55681">
    <property type="entry name" value="Class II aaRS and biotin synthetases"/>
    <property type="match status" value="1"/>
</dbReference>
<dbReference type="PANTHER" id="PTHR42918">
    <property type="entry name" value="LYSYL-TRNA SYNTHETASE"/>
    <property type="match status" value="1"/>
</dbReference>
<dbReference type="InterPro" id="IPR018149">
    <property type="entry name" value="Lys-tRNA-synth_II_C"/>
</dbReference>
<proteinExistence type="predicted"/>
<evidence type="ECO:0000259" key="4">
    <source>
        <dbReference type="PROSITE" id="PS50862"/>
    </source>
</evidence>
<accession>A0A1F5YIZ3</accession>
<dbReference type="GO" id="GO:0000049">
    <property type="term" value="F:tRNA binding"/>
    <property type="evidence" value="ECO:0007669"/>
    <property type="project" value="TreeGrafter"/>
</dbReference>
<dbReference type="GO" id="GO:0004824">
    <property type="term" value="F:lysine-tRNA ligase activity"/>
    <property type="evidence" value="ECO:0007669"/>
    <property type="project" value="InterPro"/>
</dbReference>
<dbReference type="NCBIfam" id="NF006828">
    <property type="entry name" value="PRK09350.1"/>
    <property type="match status" value="1"/>
</dbReference>
<dbReference type="GO" id="GO:0005829">
    <property type="term" value="C:cytosol"/>
    <property type="evidence" value="ECO:0007669"/>
    <property type="project" value="TreeGrafter"/>
</dbReference>
<dbReference type="Gene3D" id="3.30.930.10">
    <property type="entry name" value="Bira Bifunctional Protein, Domain 2"/>
    <property type="match status" value="1"/>
</dbReference>
<reference evidence="5 6" key="1">
    <citation type="journal article" date="2016" name="Nat. Commun.">
        <title>Thousands of microbial genomes shed light on interconnected biogeochemical processes in an aquifer system.</title>
        <authorList>
            <person name="Anantharaman K."/>
            <person name="Brown C.T."/>
            <person name="Hug L.A."/>
            <person name="Sharon I."/>
            <person name="Castelle C.J."/>
            <person name="Probst A.J."/>
            <person name="Thomas B.C."/>
            <person name="Singh A."/>
            <person name="Wilkins M.J."/>
            <person name="Karaoz U."/>
            <person name="Brodie E.L."/>
            <person name="Williams K.H."/>
            <person name="Hubbard S.S."/>
            <person name="Banfield J.F."/>
        </authorList>
    </citation>
    <scope>NUCLEOTIDE SEQUENCE [LARGE SCALE GENOMIC DNA]</scope>
</reference>
<evidence type="ECO:0000256" key="1">
    <source>
        <dbReference type="ARBA" id="ARBA00022598"/>
    </source>
</evidence>
<sequence length="367" mass="43002">MQNQEKIHHKKSLPRSFYIREIVLQSIRSFFLDRNFHEVETPILLPSLIPESYLDVFETKLYDRRKKSKKLYLSTSPEASIKKLLSAGLGNCFEITKSFRNSETTSRYHNCEFTILEWYRVNADYRQIMKDCEKLLLHILKNIDDKLKSKNIEYKAKKITYQNHIIDISSPWKKISMKQALEKYCQISFDHITDNRFSKYTRLFNPYKIRKVAQSKGYNVSATNSWEEIFNQIFLNEIEPHLAQETKPVILYDYPSPMAALAKIKKNDPRFAERFEIYIAGLEIGDGCNELTNYWEQKKRFSAEMRLIKQKGKTARNMDQDFLKAMKIGLPDCTGIAVGVDRLVMLLSNAKTIGDILLFPQTDLFGV</sequence>
<dbReference type="AlphaFoldDB" id="A0A1F5YIZ3"/>
<dbReference type="InterPro" id="IPR004364">
    <property type="entry name" value="Aa-tRNA-synt_II"/>
</dbReference>
<dbReference type="PROSITE" id="PS50862">
    <property type="entry name" value="AA_TRNA_LIGASE_II"/>
    <property type="match status" value="1"/>
</dbReference>
<evidence type="ECO:0000313" key="5">
    <source>
        <dbReference type="EMBL" id="OGG00140.1"/>
    </source>
</evidence>
<keyword evidence="2" id="KW-0547">Nucleotide-binding</keyword>
<dbReference type="NCBIfam" id="TIGR00462">
    <property type="entry name" value="genX"/>
    <property type="match status" value="1"/>
</dbReference>
<evidence type="ECO:0000256" key="2">
    <source>
        <dbReference type="ARBA" id="ARBA00022741"/>
    </source>
</evidence>
<dbReference type="InterPro" id="IPR045864">
    <property type="entry name" value="aa-tRNA-synth_II/BPL/LPL"/>
</dbReference>
<name>A0A1F5YIZ3_9BACT</name>
<dbReference type="InterPro" id="IPR004525">
    <property type="entry name" value="EpmA"/>
</dbReference>
<dbReference type="GO" id="GO:0006430">
    <property type="term" value="P:lysyl-tRNA aminoacylation"/>
    <property type="evidence" value="ECO:0007669"/>
    <property type="project" value="InterPro"/>
</dbReference>
<dbReference type="Pfam" id="PF00152">
    <property type="entry name" value="tRNA-synt_2"/>
    <property type="match status" value="1"/>
</dbReference>
<evidence type="ECO:0000313" key="6">
    <source>
        <dbReference type="Proteomes" id="UP000178230"/>
    </source>
</evidence>
<dbReference type="EMBL" id="MFIY01000023">
    <property type="protein sequence ID" value="OGG00140.1"/>
    <property type="molecule type" value="Genomic_DNA"/>
</dbReference>
<feature type="domain" description="Aminoacyl-transfer RNA synthetases class-II family profile" evidence="4">
    <location>
        <begin position="17"/>
        <end position="360"/>
    </location>
</feature>
<dbReference type="PANTHER" id="PTHR42918:SF6">
    <property type="entry name" value="ELONGATION FACTOR P--(R)-BETA-LYSINE LIGASE"/>
    <property type="match status" value="1"/>
</dbReference>
<dbReference type="Proteomes" id="UP000178230">
    <property type="component" value="Unassembled WGS sequence"/>
</dbReference>
<protein>
    <submittedName>
        <fullName evidence="5">EF-P lysine aminoacylase GenX</fullName>
    </submittedName>
</protein>
<dbReference type="PRINTS" id="PR00982">
    <property type="entry name" value="TRNASYNTHLYS"/>
</dbReference>
<comment type="caution">
    <text evidence="5">The sequence shown here is derived from an EMBL/GenBank/DDBJ whole genome shotgun (WGS) entry which is preliminary data.</text>
</comment>
<keyword evidence="1" id="KW-0436">Ligase</keyword>